<feature type="transmembrane region" description="Helical" evidence="1">
    <location>
        <begin position="102"/>
        <end position="122"/>
    </location>
</feature>
<reference evidence="3 4" key="1">
    <citation type="journal article" date="1979" name="Int. J. Syst. Evol. Microbiol.">
        <title>Bacillus globisporus subsp. marinus subsp. nov.</title>
        <authorList>
            <person name="Liu H."/>
        </authorList>
    </citation>
    <scope>NUCLEOTIDE SEQUENCE [LARGE SCALE GENOMIC DNA]</scope>
    <source>
        <strain evidence="3 4">DSM 1297</strain>
    </source>
</reference>
<feature type="transmembrane region" description="Helical" evidence="1">
    <location>
        <begin position="142"/>
        <end position="159"/>
    </location>
</feature>
<evidence type="ECO:0000256" key="1">
    <source>
        <dbReference type="SAM" id="Phobius"/>
    </source>
</evidence>
<comment type="caution">
    <text evidence="3">The sequence shown here is derived from an EMBL/GenBank/DDBJ whole genome shotgun (WGS) entry which is preliminary data.</text>
</comment>
<proteinExistence type="predicted"/>
<protein>
    <submittedName>
        <fullName evidence="3">DUF1648 domain-containing protein</fullName>
    </submittedName>
</protein>
<keyword evidence="4" id="KW-1185">Reference proteome</keyword>
<keyword evidence="1" id="KW-1133">Transmembrane helix</keyword>
<organism evidence="3 4">
    <name type="scientific">Jeotgalibacillus marinus</name>
    <dbReference type="NCBI Taxonomy" id="86667"/>
    <lineage>
        <taxon>Bacteria</taxon>
        <taxon>Bacillati</taxon>
        <taxon>Bacillota</taxon>
        <taxon>Bacilli</taxon>
        <taxon>Bacillales</taxon>
        <taxon>Caryophanaceae</taxon>
        <taxon>Jeotgalibacillus</taxon>
    </lineage>
</organism>
<sequence>MYTNRPVIQVKKTLFERLFNMVAIVAFFAWMVYLVVDWASIPERIPSHFNALGEPDGWSSRGFIGVILFIGLIQWIGLSILERYPHVYNYLHLTEENAEWQYKNAIMMINVLKNSIILFFIFISWQSIQVATGAADGLGKEFLFIFLVVILGSSAFFLLRSVRKR</sequence>
<accession>A0ABV3Q5H1</accession>
<feature type="transmembrane region" description="Helical" evidence="1">
    <location>
        <begin position="21"/>
        <end position="41"/>
    </location>
</feature>
<feature type="domain" description="DUF1648" evidence="2">
    <location>
        <begin position="28"/>
        <end position="72"/>
    </location>
</feature>
<dbReference type="RefSeq" id="WP_367779879.1">
    <property type="nucleotide sequence ID" value="NZ_JBFMIA010000010.1"/>
</dbReference>
<keyword evidence="1" id="KW-0812">Transmembrane</keyword>
<dbReference type="InterPro" id="IPR012867">
    <property type="entry name" value="DUF1648"/>
</dbReference>
<dbReference type="EMBL" id="JBFMIA010000010">
    <property type="protein sequence ID" value="MEW9502386.1"/>
    <property type="molecule type" value="Genomic_DNA"/>
</dbReference>
<name>A0ABV3Q5H1_9BACL</name>
<feature type="transmembrane region" description="Helical" evidence="1">
    <location>
        <begin position="61"/>
        <end position="81"/>
    </location>
</feature>
<dbReference type="Proteomes" id="UP001556040">
    <property type="component" value="Unassembled WGS sequence"/>
</dbReference>
<keyword evidence="1" id="KW-0472">Membrane</keyword>
<evidence type="ECO:0000313" key="4">
    <source>
        <dbReference type="Proteomes" id="UP001556040"/>
    </source>
</evidence>
<evidence type="ECO:0000313" key="3">
    <source>
        <dbReference type="EMBL" id="MEW9502386.1"/>
    </source>
</evidence>
<gene>
    <name evidence="3" type="ORF">AB1471_11325</name>
</gene>
<dbReference type="Pfam" id="PF07853">
    <property type="entry name" value="DUF1648"/>
    <property type="match status" value="1"/>
</dbReference>
<evidence type="ECO:0000259" key="2">
    <source>
        <dbReference type="Pfam" id="PF07853"/>
    </source>
</evidence>